<dbReference type="InterPro" id="IPR016064">
    <property type="entry name" value="NAD/diacylglycerol_kinase_sf"/>
</dbReference>
<comment type="caution">
    <text evidence="6">The sequence shown here is derived from an EMBL/GenBank/DDBJ whole genome shotgun (WGS) entry which is preliminary data.</text>
</comment>
<dbReference type="Proteomes" id="UP000598271">
    <property type="component" value="Unassembled WGS sequence"/>
</dbReference>
<keyword evidence="1" id="KW-0808">Transferase</keyword>
<dbReference type="InterPro" id="IPR017438">
    <property type="entry name" value="ATP-NAD_kinase_N"/>
</dbReference>
<accession>A0A8J3D1L7</accession>
<keyword evidence="2" id="KW-0547">Nucleotide-binding</keyword>
<dbReference type="InterPro" id="IPR050187">
    <property type="entry name" value="Lipid_Phosphate_FormReg"/>
</dbReference>
<dbReference type="InterPro" id="IPR045540">
    <property type="entry name" value="YegS/DAGK_C"/>
</dbReference>
<organism evidence="6 7">
    <name type="scientific">Persicitalea jodogahamensis</name>
    <dbReference type="NCBI Taxonomy" id="402147"/>
    <lineage>
        <taxon>Bacteria</taxon>
        <taxon>Pseudomonadati</taxon>
        <taxon>Bacteroidota</taxon>
        <taxon>Cytophagia</taxon>
        <taxon>Cytophagales</taxon>
        <taxon>Spirosomataceae</taxon>
        <taxon>Persicitalea</taxon>
    </lineage>
</organism>
<dbReference type="Pfam" id="PF19279">
    <property type="entry name" value="YegS_C"/>
    <property type="match status" value="1"/>
</dbReference>
<dbReference type="Pfam" id="PF00781">
    <property type="entry name" value="DAGK_cat"/>
    <property type="match status" value="1"/>
</dbReference>
<dbReference type="PANTHER" id="PTHR12358:SF54">
    <property type="entry name" value="SPHINGOSINE KINASE RELATED PROTEIN"/>
    <property type="match status" value="1"/>
</dbReference>
<dbReference type="Gene3D" id="3.40.50.10330">
    <property type="entry name" value="Probable inorganic polyphosphate/atp-NAD kinase, domain 1"/>
    <property type="match status" value="1"/>
</dbReference>
<evidence type="ECO:0000256" key="4">
    <source>
        <dbReference type="ARBA" id="ARBA00022840"/>
    </source>
</evidence>
<protein>
    <submittedName>
        <fullName evidence="6">Diacylglycerol kinase</fullName>
    </submittedName>
</protein>
<dbReference type="PROSITE" id="PS50146">
    <property type="entry name" value="DAGK"/>
    <property type="match status" value="1"/>
</dbReference>
<evidence type="ECO:0000313" key="6">
    <source>
        <dbReference type="EMBL" id="GHB64545.1"/>
    </source>
</evidence>
<proteinExistence type="predicted"/>
<feature type="domain" description="DAGKc" evidence="5">
    <location>
        <begin position="1"/>
        <end position="129"/>
    </location>
</feature>
<dbReference type="PANTHER" id="PTHR12358">
    <property type="entry name" value="SPHINGOSINE KINASE"/>
    <property type="match status" value="1"/>
</dbReference>
<dbReference type="EMBL" id="BMXF01000001">
    <property type="protein sequence ID" value="GHB64545.1"/>
    <property type="molecule type" value="Genomic_DNA"/>
</dbReference>
<keyword evidence="4" id="KW-0067">ATP-binding</keyword>
<evidence type="ECO:0000256" key="1">
    <source>
        <dbReference type="ARBA" id="ARBA00022679"/>
    </source>
</evidence>
<dbReference type="SMART" id="SM00046">
    <property type="entry name" value="DAGKc"/>
    <property type="match status" value="1"/>
</dbReference>
<dbReference type="AlphaFoldDB" id="A0A8J3D1L7"/>
<gene>
    <name evidence="6" type="ORF">GCM10007390_18090</name>
</gene>
<evidence type="ECO:0000256" key="3">
    <source>
        <dbReference type="ARBA" id="ARBA00022777"/>
    </source>
</evidence>
<sequence length="301" mass="33392">MPSVQLIHNPGAGDEEHTKKKLVKAIKTRGYECRYSSTKEKGWDAWEVPEQEVDFIALAGGDGTVRKVTAKLLKRTLLEKQFPIALLPLGTANNIGTTLRLPHDTEVLMDSWPTAGIKNFDVGIVNGPKESAFFLEGFGYGLFPGLMKEMKSVGEKEDATPEEKIDQALQTLHGILQNFEARKCHLEVDGQDISGKFLLVEIMNTRSLGPNLHLAPDADPGDGYLNVAVINENQRSDFSQYLMDRIHGDSKPFSYHTYQAQKVTIQWEGTLAHADDELIKLKKGTMAEVGIRAGVLEFMVP</sequence>
<dbReference type="GO" id="GO:0016301">
    <property type="term" value="F:kinase activity"/>
    <property type="evidence" value="ECO:0007669"/>
    <property type="project" value="UniProtKB-KW"/>
</dbReference>
<name>A0A8J3D1L7_9BACT</name>
<keyword evidence="3 6" id="KW-0418">Kinase</keyword>
<evidence type="ECO:0000313" key="7">
    <source>
        <dbReference type="Proteomes" id="UP000598271"/>
    </source>
</evidence>
<dbReference type="SUPFAM" id="SSF111331">
    <property type="entry name" value="NAD kinase/diacylglycerol kinase-like"/>
    <property type="match status" value="1"/>
</dbReference>
<dbReference type="RefSeq" id="WP_189563982.1">
    <property type="nucleotide sequence ID" value="NZ_BMXF01000001.1"/>
</dbReference>
<dbReference type="GO" id="GO:0005524">
    <property type="term" value="F:ATP binding"/>
    <property type="evidence" value="ECO:0007669"/>
    <property type="project" value="UniProtKB-KW"/>
</dbReference>
<dbReference type="InterPro" id="IPR001206">
    <property type="entry name" value="Diacylglycerol_kinase_cat_dom"/>
</dbReference>
<dbReference type="Gene3D" id="2.60.200.40">
    <property type="match status" value="1"/>
</dbReference>
<reference evidence="6 7" key="1">
    <citation type="journal article" date="2014" name="Int. J. Syst. Evol. Microbiol.">
        <title>Complete genome sequence of Corynebacterium casei LMG S-19264T (=DSM 44701T), isolated from a smear-ripened cheese.</title>
        <authorList>
            <consortium name="US DOE Joint Genome Institute (JGI-PGF)"/>
            <person name="Walter F."/>
            <person name="Albersmeier A."/>
            <person name="Kalinowski J."/>
            <person name="Ruckert C."/>
        </authorList>
    </citation>
    <scope>NUCLEOTIDE SEQUENCE [LARGE SCALE GENOMIC DNA]</scope>
    <source>
        <strain evidence="6 7">KCTC 12866</strain>
    </source>
</reference>
<keyword evidence="7" id="KW-1185">Reference proteome</keyword>
<evidence type="ECO:0000259" key="5">
    <source>
        <dbReference type="PROSITE" id="PS50146"/>
    </source>
</evidence>
<evidence type="ECO:0000256" key="2">
    <source>
        <dbReference type="ARBA" id="ARBA00022741"/>
    </source>
</evidence>